<organism evidence="3 4">
    <name type="scientific">Streptomyces asoensis</name>
    <dbReference type="NCBI Taxonomy" id="249586"/>
    <lineage>
        <taxon>Bacteria</taxon>
        <taxon>Bacillati</taxon>
        <taxon>Actinomycetota</taxon>
        <taxon>Actinomycetes</taxon>
        <taxon>Kitasatosporales</taxon>
        <taxon>Streptomycetaceae</taxon>
        <taxon>Streptomyces</taxon>
    </lineage>
</organism>
<evidence type="ECO:0000313" key="3">
    <source>
        <dbReference type="EMBL" id="GHI64018.1"/>
    </source>
</evidence>
<dbReference type="Pfam" id="PF23636">
    <property type="entry name" value="DUF7144"/>
    <property type="match status" value="1"/>
</dbReference>
<feature type="domain" description="DUF7144" evidence="2">
    <location>
        <begin position="22"/>
        <end position="133"/>
    </location>
</feature>
<proteinExistence type="predicted"/>
<gene>
    <name evidence="3" type="ORF">Saso_56680</name>
</gene>
<evidence type="ECO:0000256" key="1">
    <source>
        <dbReference type="SAM" id="Phobius"/>
    </source>
</evidence>
<name>A0ABQ3S7B7_9ACTN</name>
<dbReference type="Proteomes" id="UP000649259">
    <property type="component" value="Unassembled WGS sequence"/>
</dbReference>
<keyword evidence="1" id="KW-1133">Transmembrane helix</keyword>
<feature type="transmembrane region" description="Helical" evidence="1">
    <location>
        <begin position="66"/>
        <end position="85"/>
    </location>
</feature>
<reference evidence="4" key="1">
    <citation type="submission" date="2023-07" db="EMBL/GenBank/DDBJ databases">
        <title>Whole genome shotgun sequence of Streptomyces cacaoi subsp. asoensis NBRC 13813.</title>
        <authorList>
            <person name="Komaki H."/>
            <person name="Tamura T."/>
        </authorList>
    </citation>
    <scope>NUCLEOTIDE SEQUENCE [LARGE SCALE GENOMIC DNA]</scope>
    <source>
        <strain evidence="4">NBRC 13813</strain>
    </source>
</reference>
<evidence type="ECO:0000259" key="2">
    <source>
        <dbReference type="Pfam" id="PF23636"/>
    </source>
</evidence>
<dbReference type="GeneID" id="91473476"/>
<keyword evidence="4" id="KW-1185">Reference proteome</keyword>
<dbReference type="EMBL" id="BNEB01000005">
    <property type="protein sequence ID" value="GHI64018.1"/>
    <property type="molecule type" value="Genomic_DNA"/>
</dbReference>
<protein>
    <recommendedName>
        <fullName evidence="2">DUF7144 domain-containing protein</fullName>
    </recommendedName>
</protein>
<evidence type="ECO:0000313" key="4">
    <source>
        <dbReference type="Proteomes" id="UP000649259"/>
    </source>
</evidence>
<keyword evidence="1" id="KW-0472">Membrane</keyword>
<sequence>MTATGMHHRHGSASGGAWVSGWTGFAGVMMIFGGLMAIFQGIAAIAEDDVFVVTGNYAYNFNLTSWGWIHLVLGVLVVLAGAALFRGALWARIIGITVAGLSMIANFMWLPYQPVWAIVLIAVDAFVIWALCIGTGRD</sequence>
<keyword evidence="1" id="KW-0812">Transmembrane</keyword>
<feature type="transmembrane region" description="Helical" evidence="1">
    <location>
        <begin position="90"/>
        <end position="109"/>
    </location>
</feature>
<feature type="transmembrane region" description="Helical" evidence="1">
    <location>
        <begin position="21"/>
        <end position="46"/>
    </location>
</feature>
<accession>A0ABQ3S7B7</accession>
<comment type="caution">
    <text evidence="3">The sequence shown here is derived from an EMBL/GenBank/DDBJ whole genome shotgun (WGS) entry which is preliminary data.</text>
</comment>
<dbReference type="InterPro" id="IPR055568">
    <property type="entry name" value="DUF7144"/>
</dbReference>
<feature type="transmembrane region" description="Helical" evidence="1">
    <location>
        <begin position="115"/>
        <end position="134"/>
    </location>
</feature>
<dbReference type="RefSeq" id="WP_189924171.1">
    <property type="nucleotide sequence ID" value="NZ_BMSI01000009.1"/>
</dbReference>